<feature type="coiled-coil region" evidence="2">
    <location>
        <begin position="154"/>
        <end position="188"/>
    </location>
</feature>
<accession>L0EHU7</accession>
<keyword evidence="5" id="KW-1185">Reference proteome</keyword>
<dbReference type="RefSeq" id="WP_015255487.1">
    <property type="nucleotide sequence ID" value="NC_019897.1"/>
</dbReference>
<dbReference type="InterPro" id="IPR002901">
    <property type="entry name" value="MGlyc_endo_b_GlcNAc-like_dom"/>
</dbReference>
<dbReference type="STRING" id="717605.Theco_2652"/>
<dbReference type="Gene3D" id="2.10.70.40">
    <property type="entry name" value="peptidoglycan hydrolase"/>
    <property type="match status" value="1"/>
</dbReference>
<name>L0EHU7_THECK</name>
<protein>
    <submittedName>
        <fullName evidence="4">Muramidase (Flagellum-specific)</fullName>
    </submittedName>
</protein>
<keyword evidence="2" id="KW-0175">Coiled coil</keyword>
<dbReference type="Gene3D" id="1.10.530.10">
    <property type="match status" value="1"/>
</dbReference>
<dbReference type="KEGG" id="tco:Theco_2652"/>
<proteinExistence type="predicted"/>
<dbReference type="Proteomes" id="UP000010795">
    <property type="component" value="Chromosome"/>
</dbReference>
<evidence type="ECO:0000313" key="5">
    <source>
        <dbReference type="Proteomes" id="UP000010795"/>
    </source>
</evidence>
<dbReference type="PANTHER" id="PTHR33308:SF9">
    <property type="entry name" value="PEPTIDOGLYCAN HYDROLASE FLGJ"/>
    <property type="match status" value="1"/>
</dbReference>
<keyword evidence="1" id="KW-0378">Hydrolase</keyword>
<dbReference type="InterPro" id="IPR051056">
    <property type="entry name" value="Glycosyl_Hydrolase_73"/>
</dbReference>
<dbReference type="EMBL" id="CP003255">
    <property type="protein sequence ID" value="AGA58745.1"/>
    <property type="molecule type" value="Genomic_DNA"/>
</dbReference>
<organism evidence="4 5">
    <name type="scientific">Thermobacillus composti (strain DSM 18247 / JCM 13945 / KWC4)</name>
    <dbReference type="NCBI Taxonomy" id="717605"/>
    <lineage>
        <taxon>Bacteria</taxon>
        <taxon>Bacillati</taxon>
        <taxon>Bacillota</taxon>
        <taxon>Bacilli</taxon>
        <taxon>Bacillales</taxon>
        <taxon>Paenibacillaceae</taxon>
        <taxon>Thermobacillus</taxon>
    </lineage>
</organism>
<dbReference type="OrthoDB" id="977752at2"/>
<dbReference type="AlphaFoldDB" id="L0EHU7"/>
<dbReference type="Pfam" id="PF01832">
    <property type="entry name" value="Glucosaminidase"/>
    <property type="match status" value="1"/>
</dbReference>
<evidence type="ECO:0000256" key="1">
    <source>
        <dbReference type="ARBA" id="ARBA00022801"/>
    </source>
</evidence>
<dbReference type="eggNOG" id="COG1705">
    <property type="taxonomic scope" value="Bacteria"/>
</dbReference>
<gene>
    <name evidence="4" type="ordered locus">Theco_2652</name>
</gene>
<dbReference type="GO" id="GO:0004040">
    <property type="term" value="F:amidase activity"/>
    <property type="evidence" value="ECO:0007669"/>
    <property type="project" value="InterPro"/>
</dbReference>
<dbReference type="HOGENOM" id="CLU_013771_5_1_9"/>
<reference evidence="5" key="1">
    <citation type="submission" date="2012-01" db="EMBL/GenBank/DDBJ databases">
        <title>Complete sequence of chromosome of Thermobacillus composti KWC4.</title>
        <authorList>
            <person name="Lucas S."/>
            <person name="Han J."/>
            <person name="Lapidus A."/>
            <person name="Cheng J.-F."/>
            <person name="Goodwin L."/>
            <person name="Pitluck S."/>
            <person name="Peters L."/>
            <person name="Ovchinnikova G."/>
            <person name="Teshima H."/>
            <person name="Detter J.C."/>
            <person name="Han C."/>
            <person name="Tapia R."/>
            <person name="Land M."/>
            <person name="Hauser L."/>
            <person name="Kyrpides N."/>
            <person name="Ivanova N."/>
            <person name="Pagani I."/>
            <person name="Anderson I."/>
            <person name="Woyke T."/>
        </authorList>
    </citation>
    <scope>NUCLEOTIDE SEQUENCE [LARGE SCALE GENOMIC DNA]</scope>
    <source>
        <strain evidence="5">DSM 18247 / JCM 13945 / KWC4</strain>
    </source>
</reference>
<dbReference type="PANTHER" id="PTHR33308">
    <property type="entry name" value="PEPTIDOGLYCAN HYDROLASE FLGJ"/>
    <property type="match status" value="1"/>
</dbReference>
<evidence type="ECO:0000259" key="3">
    <source>
        <dbReference type="SMART" id="SM00047"/>
    </source>
</evidence>
<sequence length="236" mass="26348">MSAAAFIAQIAPIAVQLRIEGSPIFPSVRIAQSGLETGWKIPPWNNLGGYKVGSGKLTPYWRGKIVTKGTWEVYDGKRVDATAAFRAYDSVEDFFRDQDLLFENKRYTGVRTAQSPEEQADMLQACGYATDPQYAQKLRNIIAAHNLKRYDTEAEVQKQMIGGLKKQIEQLTAEQAQLRQRLETLESRARVDVPAWAREAVDAAVKAGIVDTPEGGSLDFYRMLTVMHRTGHIGNN</sequence>
<feature type="domain" description="Mannosyl-glycoprotein endo-beta-N-acetylglucosamidase-like" evidence="3">
    <location>
        <begin position="2"/>
        <end position="151"/>
    </location>
</feature>
<evidence type="ECO:0000256" key="2">
    <source>
        <dbReference type="SAM" id="Coils"/>
    </source>
</evidence>
<dbReference type="SMART" id="SM00047">
    <property type="entry name" value="LYZ2"/>
    <property type="match status" value="1"/>
</dbReference>
<evidence type="ECO:0000313" key="4">
    <source>
        <dbReference type="EMBL" id="AGA58745.1"/>
    </source>
</evidence>